<proteinExistence type="predicted"/>
<evidence type="ECO:0000313" key="1">
    <source>
        <dbReference type="EMBL" id="SDT23477.1"/>
    </source>
</evidence>
<keyword evidence="2" id="KW-1185">Reference proteome</keyword>
<name>A0A1H1YQ11_9BRAD</name>
<accession>A0A1H1YQ11</accession>
<dbReference type="AlphaFoldDB" id="A0A1H1YQ11"/>
<dbReference type="Proteomes" id="UP000243904">
    <property type="component" value="Chromosome I"/>
</dbReference>
<reference evidence="2" key="1">
    <citation type="submission" date="2016-10" db="EMBL/GenBank/DDBJ databases">
        <authorList>
            <person name="Varghese N."/>
            <person name="Submissions S."/>
        </authorList>
    </citation>
    <scope>NUCLEOTIDE SEQUENCE [LARGE SCALE GENOMIC DNA]</scope>
    <source>
        <strain evidence="2">GAS369</strain>
    </source>
</reference>
<dbReference type="SUPFAM" id="SSF48452">
    <property type="entry name" value="TPR-like"/>
    <property type="match status" value="1"/>
</dbReference>
<dbReference type="RefSeq" id="WP_146689167.1">
    <property type="nucleotide sequence ID" value="NZ_LT629750.1"/>
</dbReference>
<evidence type="ECO:0000313" key="2">
    <source>
        <dbReference type="Proteomes" id="UP000243904"/>
    </source>
</evidence>
<gene>
    <name evidence="1" type="ORF">SAMN05444158_4949</name>
</gene>
<dbReference type="EMBL" id="LT629750">
    <property type="protein sequence ID" value="SDT23477.1"/>
    <property type="molecule type" value="Genomic_DNA"/>
</dbReference>
<protein>
    <submittedName>
        <fullName evidence="1">TolB amino-terminal domain-containing protein</fullName>
    </submittedName>
</protein>
<sequence>MRSEKTAGPHEGPDSDISLMRLPSEDEIRGQLARIVSNTAFATSDRPRRFLSYIVDQTLVGNSKRLKQYCIATEVLGRPSSFDPEIDPVVRLEAGKLRRAVENYYLRDGAQDPIVISIPKGSYVPTFSWPALSNTKIESANTLTATNHHRHNITWLPVPEFHRLAVLPFATVARDADTVEFSRGLHDQLVVELARYQELSVFVVDSLGEYIDPATAVLDIAKGFSSRFILSGSIRRGSASIRTTMRLHDATTSSILWSESFDADLNDEDRLAPQDYISRRVAGTVADYYGVISQQISLEAVYGVDRPWTINVAIQRHRYLAKTLAESAYYQARRDLDRAVLAAPHHSLLWAALAHTIFYGNVLGFQDDADWLSLVERYAQRAFELDHRCAYAHVVMALHRLYRGELDEVRNTCAQILKDNPHAPSTKLSAGFFTALAGDWNVGTGMIKEAMQSLLHPPAWPYRATFLSFYNQNNYSAALHELASYNSPESFTPPLLRAAALAQLGRISEARAAAREVLRLCPNFKDVSNKYLKYLVALPDLALHLREGIKKAGLLS</sequence>
<dbReference type="Gene3D" id="1.25.40.10">
    <property type="entry name" value="Tetratricopeptide repeat domain"/>
    <property type="match status" value="1"/>
</dbReference>
<dbReference type="InterPro" id="IPR011990">
    <property type="entry name" value="TPR-like_helical_dom_sf"/>
</dbReference>
<organism evidence="1 2">
    <name type="scientific">Bradyrhizobium canariense</name>
    <dbReference type="NCBI Taxonomy" id="255045"/>
    <lineage>
        <taxon>Bacteria</taxon>
        <taxon>Pseudomonadati</taxon>
        <taxon>Pseudomonadota</taxon>
        <taxon>Alphaproteobacteria</taxon>
        <taxon>Hyphomicrobiales</taxon>
        <taxon>Nitrobacteraceae</taxon>
        <taxon>Bradyrhizobium</taxon>
    </lineage>
</organism>